<dbReference type="AlphaFoldDB" id="A0AA91LYQ8"/>
<reference evidence="1 2" key="1">
    <citation type="submission" date="2016-12" db="EMBL/GenBank/DDBJ databases">
        <title>The new phylogeny of genus Mycobacterium.</title>
        <authorList>
            <person name="Tortoli E."/>
            <person name="Trovato A."/>
            <person name="Cirillo D.M."/>
        </authorList>
    </citation>
    <scope>NUCLEOTIDE SEQUENCE [LARGE SCALE GENOMIC DNA]</scope>
    <source>
        <strain evidence="1 2">DSM 44624</strain>
    </source>
</reference>
<evidence type="ECO:0000313" key="1">
    <source>
        <dbReference type="EMBL" id="ORA39720.1"/>
    </source>
</evidence>
<dbReference type="EMBL" id="MVHM01000003">
    <property type="protein sequence ID" value="ORA39720.1"/>
    <property type="molecule type" value="Genomic_DNA"/>
</dbReference>
<proteinExistence type="predicted"/>
<evidence type="ECO:0000313" key="2">
    <source>
        <dbReference type="Proteomes" id="UP000192441"/>
    </source>
</evidence>
<name>A0AA91LYQ8_9MYCO</name>
<organism evidence="1 2">
    <name type="scientific">Mycobacterium branderi</name>
    <dbReference type="NCBI Taxonomy" id="43348"/>
    <lineage>
        <taxon>Bacteria</taxon>
        <taxon>Bacillati</taxon>
        <taxon>Actinomycetota</taxon>
        <taxon>Actinomycetes</taxon>
        <taxon>Mycobacteriales</taxon>
        <taxon>Mycobacteriaceae</taxon>
        <taxon>Mycobacterium</taxon>
    </lineage>
</organism>
<comment type="caution">
    <text evidence="1">The sequence shown here is derived from an EMBL/GenBank/DDBJ whole genome shotgun (WGS) entry which is preliminary data.</text>
</comment>
<protein>
    <submittedName>
        <fullName evidence="1">Uncharacterized protein</fullName>
    </submittedName>
</protein>
<accession>A0AA91LYQ8</accession>
<dbReference type="Proteomes" id="UP000192441">
    <property type="component" value="Unassembled WGS sequence"/>
</dbReference>
<sequence length="75" mass="7990">MAATGGQQPTAICGQTGICAQPEATNLKRVTDGELARQKGRPPPGGEEARVVVYQPRGVGLIHPRLKAEYCLLYT</sequence>
<gene>
    <name evidence="1" type="ORF">BST20_09555</name>
</gene>